<evidence type="ECO:0000259" key="20">
    <source>
        <dbReference type="PROSITE" id="PS52046"/>
    </source>
</evidence>
<feature type="domain" description="C2HC NPR-type" evidence="20">
    <location>
        <begin position="142"/>
        <end position="156"/>
    </location>
</feature>
<dbReference type="AlphaFoldDB" id="A0A2K3PPS7"/>
<dbReference type="PROSITE" id="PS50297">
    <property type="entry name" value="ANK_REP_REGION"/>
    <property type="match status" value="1"/>
</dbReference>
<dbReference type="InterPro" id="IPR057250">
    <property type="entry name" value="Znf_C2HC_NPR-type"/>
</dbReference>
<evidence type="ECO:0000256" key="18">
    <source>
        <dbReference type="SAM" id="MobiDB-lite"/>
    </source>
</evidence>
<keyword evidence="13" id="KW-0539">Nucleus</keyword>
<keyword evidence="5" id="KW-0963">Cytoplasm</keyword>
<keyword evidence="11" id="KW-0862">Zinc</keyword>
<dbReference type="FunFam" id="3.30.710.10:FF:000110">
    <property type="entry name" value="Regulatory protein NPR3"/>
    <property type="match status" value="1"/>
</dbReference>
<protein>
    <submittedName>
        <fullName evidence="21">Regulatory protein NPR3-like</fullName>
    </submittedName>
</protein>
<evidence type="ECO:0000256" key="16">
    <source>
        <dbReference type="PROSITE-ProRule" id="PRU00023"/>
    </source>
</evidence>
<dbReference type="Proteomes" id="UP000236291">
    <property type="component" value="Unassembled WGS sequence"/>
</dbReference>
<dbReference type="Pfam" id="PF00023">
    <property type="entry name" value="Ank"/>
    <property type="match status" value="1"/>
</dbReference>
<accession>A0A2K3PPS7</accession>
<feature type="region of interest" description="Disordered" evidence="18">
    <location>
        <begin position="1"/>
        <end position="28"/>
    </location>
</feature>
<evidence type="ECO:0000256" key="13">
    <source>
        <dbReference type="ARBA" id="ARBA00023242"/>
    </source>
</evidence>
<proteinExistence type="inferred from homology"/>
<evidence type="ECO:0000313" key="22">
    <source>
        <dbReference type="Proteomes" id="UP000236291"/>
    </source>
</evidence>
<feature type="compositionally biased region" description="Low complexity" evidence="18">
    <location>
        <begin position="1"/>
        <end position="20"/>
    </location>
</feature>
<comment type="caution">
    <text evidence="17">Lacks conserved residue(s) required for the propagation of feature annotation.</text>
</comment>
<feature type="region of interest" description="Disordered" evidence="18">
    <location>
        <begin position="554"/>
        <end position="588"/>
    </location>
</feature>
<evidence type="ECO:0000256" key="4">
    <source>
        <dbReference type="ARBA" id="ARBA00022458"/>
    </source>
</evidence>
<dbReference type="InterPro" id="IPR000210">
    <property type="entry name" value="BTB/POZ_dom"/>
</dbReference>
<gene>
    <name evidence="21" type="ORF">L195_g014029</name>
</gene>
<evidence type="ECO:0000259" key="19">
    <source>
        <dbReference type="PROSITE" id="PS50097"/>
    </source>
</evidence>
<evidence type="ECO:0000256" key="12">
    <source>
        <dbReference type="ARBA" id="ARBA00023043"/>
    </source>
</evidence>
<dbReference type="PROSITE" id="PS50097">
    <property type="entry name" value="BTB"/>
    <property type="match status" value="1"/>
</dbReference>
<dbReference type="GO" id="GO:2000022">
    <property type="term" value="P:regulation of jasmonic acid mediated signaling pathway"/>
    <property type="evidence" value="ECO:0007669"/>
    <property type="project" value="InterPro"/>
</dbReference>
<sequence>MDNSTEASSSLSFVSSPHLSNGSSNNTQNNEHVANIEIVSLNKLSGSLEKLLLSDVDYDYCDAEIVVEEIPVGIHRCILASRSQFFHELFKKGKDGDVEEGKGKPRYYMKDLVSYGSVGYEAFIVFLHYLYTGKLKAPPTEVTTCVDEACIHDACRPAINYALELMYASANFKMKELVLLFQRFLLNFVDKALVEDVIPILMAAHHCTLDQLLSPCIQRVARSDMDIISLERELPYEVVTEVKSFRVQSLPESSPDAMEVEPVNVNDKSVRKILKALDSDDVELLKLLLEESSVTLDDACALHYACAHCDSKVVQEVLTLGLADILLKNPRGYTVLHVAARRKDPSILVALLKKGACASETTLDGQTALSICQRLTRRKDYHLKTVQWKESHKDRLCVDVLEREMRRNSMSVNMEVLSQLTADDLHMRLDYLENRVAFARLIFPAEARVAIENAEADSTSLYATSSLLKGNIKEVDLNETPSVRTRKLQLRLQSLVKTVENGRRFFPHCSEVLDKFLEDDMPDVFILEKGTEEEQRTKKARFMELKDEVQKAFHKDMAENNHSGFHSSLSSTSSTTRRESLNHKVRRK</sequence>
<name>A0A2K3PPS7_TRIPR</name>
<evidence type="ECO:0000256" key="1">
    <source>
        <dbReference type="ARBA" id="ARBA00004413"/>
    </source>
</evidence>
<dbReference type="GO" id="GO:0009877">
    <property type="term" value="P:nodulation"/>
    <property type="evidence" value="ECO:0007669"/>
    <property type="project" value="UniProtKB-KW"/>
</dbReference>
<dbReference type="InterPro" id="IPR036770">
    <property type="entry name" value="Ankyrin_rpt-contain_sf"/>
</dbReference>
<dbReference type="PROSITE" id="PS52046">
    <property type="entry name" value="ZF_C2HC_NPR"/>
    <property type="match status" value="1"/>
</dbReference>
<dbReference type="EMBL" id="ASHM01009238">
    <property type="protein sequence ID" value="PNY17289.1"/>
    <property type="molecule type" value="Genomic_DNA"/>
</dbReference>
<evidence type="ECO:0000256" key="11">
    <source>
        <dbReference type="ARBA" id="ARBA00022833"/>
    </source>
</evidence>
<dbReference type="GO" id="GO:0008270">
    <property type="term" value="F:zinc ion binding"/>
    <property type="evidence" value="ECO:0007669"/>
    <property type="project" value="UniProtKB-KW"/>
</dbReference>
<evidence type="ECO:0000256" key="8">
    <source>
        <dbReference type="ARBA" id="ARBA00022771"/>
    </source>
</evidence>
<dbReference type="GO" id="GO:0009862">
    <property type="term" value="P:systemic acquired resistance, salicylic acid mediated signaling pathway"/>
    <property type="evidence" value="ECO:0007669"/>
    <property type="project" value="InterPro"/>
</dbReference>
<evidence type="ECO:0000256" key="17">
    <source>
        <dbReference type="PROSITE-ProRule" id="PRU01391"/>
    </source>
</evidence>
<comment type="caution">
    <text evidence="21">The sequence shown here is derived from an EMBL/GenBank/DDBJ whole genome shotgun (WGS) entry which is preliminary data.</text>
</comment>
<keyword evidence="12 16" id="KW-0040">ANK repeat</keyword>
<keyword evidence="9" id="KW-0833">Ubl conjugation pathway</keyword>
<evidence type="ECO:0000256" key="14">
    <source>
        <dbReference type="ARBA" id="ARBA00034306"/>
    </source>
</evidence>
<comment type="pathway">
    <text evidence="3">Protein modification; protein ubiquitination.</text>
</comment>
<dbReference type="InterPro" id="IPR021094">
    <property type="entry name" value="NPR1/NIM1-like_C"/>
</dbReference>
<evidence type="ECO:0000256" key="10">
    <source>
        <dbReference type="ARBA" id="ARBA00022821"/>
    </source>
</evidence>
<keyword evidence="8 17" id="KW-0863">Zinc-finger</keyword>
<evidence type="ECO:0000256" key="9">
    <source>
        <dbReference type="ARBA" id="ARBA00022786"/>
    </source>
</evidence>
<dbReference type="Gene3D" id="1.25.40.20">
    <property type="entry name" value="Ankyrin repeat-containing domain"/>
    <property type="match status" value="1"/>
</dbReference>
<evidence type="ECO:0000256" key="6">
    <source>
        <dbReference type="ARBA" id="ARBA00022723"/>
    </source>
</evidence>
<dbReference type="InterPro" id="IPR044292">
    <property type="entry name" value="NPR"/>
</dbReference>
<dbReference type="Pfam" id="PF00651">
    <property type="entry name" value="BTB"/>
    <property type="match status" value="1"/>
</dbReference>
<evidence type="ECO:0000256" key="2">
    <source>
        <dbReference type="ARBA" id="ARBA00004496"/>
    </source>
</evidence>
<evidence type="ECO:0000313" key="21">
    <source>
        <dbReference type="EMBL" id="PNY17289.1"/>
    </source>
</evidence>
<evidence type="ECO:0000256" key="3">
    <source>
        <dbReference type="ARBA" id="ARBA00004906"/>
    </source>
</evidence>
<keyword evidence="4" id="KW-0536">Nodulation</keyword>
<keyword evidence="10" id="KW-0611">Plant defense</keyword>
<dbReference type="GO" id="GO:0050832">
    <property type="term" value="P:defense response to fungus"/>
    <property type="evidence" value="ECO:0007669"/>
    <property type="project" value="TreeGrafter"/>
</dbReference>
<dbReference type="InterPro" id="IPR002110">
    <property type="entry name" value="Ankyrin_rpt"/>
</dbReference>
<dbReference type="SUPFAM" id="SSF48403">
    <property type="entry name" value="Ankyrin repeat"/>
    <property type="match status" value="1"/>
</dbReference>
<dbReference type="Pfam" id="PF12313">
    <property type="entry name" value="NPR1_like_C"/>
    <property type="match status" value="1"/>
</dbReference>
<dbReference type="PANTHER" id="PTHR46475">
    <property type="entry name" value="REGULATORY PROTEIN NPR3"/>
    <property type="match status" value="1"/>
</dbReference>
<keyword evidence="7" id="KW-0677">Repeat</keyword>
<dbReference type="SMART" id="SM00248">
    <property type="entry name" value="ANK"/>
    <property type="match status" value="2"/>
</dbReference>
<dbReference type="InterPro" id="IPR011333">
    <property type="entry name" value="SKP1/BTB/POZ_sf"/>
</dbReference>
<dbReference type="SUPFAM" id="SSF54695">
    <property type="entry name" value="POZ domain"/>
    <property type="match status" value="1"/>
</dbReference>
<feature type="domain" description="BTB" evidence="19">
    <location>
        <begin position="61"/>
        <end position="139"/>
    </location>
</feature>
<dbReference type="GO" id="GO:2000031">
    <property type="term" value="P:regulation of salicylic acid mediated signaling pathway"/>
    <property type="evidence" value="ECO:0007669"/>
    <property type="project" value="InterPro"/>
</dbReference>
<comment type="similarity">
    <text evidence="15">Belongs to the plant 'ANKYRIN-BTB/POZ' family. 'NPR1-like' subfamily.</text>
</comment>
<dbReference type="GO" id="GO:0016604">
    <property type="term" value="C:nuclear body"/>
    <property type="evidence" value="ECO:0007669"/>
    <property type="project" value="UniProtKB-SubCell"/>
</dbReference>
<dbReference type="PROSITE" id="PS50088">
    <property type="entry name" value="ANK_REPEAT"/>
    <property type="match status" value="1"/>
</dbReference>
<dbReference type="STRING" id="57577.A0A2K3PPS7"/>
<dbReference type="PANTHER" id="PTHR46475:SF7">
    <property type="entry name" value="REGULATORY PROTEIN, PUTATIVE-RELATED"/>
    <property type="match status" value="1"/>
</dbReference>
<dbReference type="FunFam" id="1.25.40.20:FF:000239">
    <property type="entry name" value="BTB/POZ domain and ankyrin repeat-containing protein NPR1"/>
    <property type="match status" value="1"/>
</dbReference>
<organism evidence="21 22">
    <name type="scientific">Trifolium pratense</name>
    <name type="common">Red clover</name>
    <dbReference type="NCBI Taxonomy" id="57577"/>
    <lineage>
        <taxon>Eukaryota</taxon>
        <taxon>Viridiplantae</taxon>
        <taxon>Streptophyta</taxon>
        <taxon>Embryophyta</taxon>
        <taxon>Tracheophyta</taxon>
        <taxon>Spermatophyta</taxon>
        <taxon>Magnoliopsida</taxon>
        <taxon>eudicotyledons</taxon>
        <taxon>Gunneridae</taxon>
        <taxon>Pentapetalae</taxon>
        <taxon>rosids</taxon>
        <taxon>fabids</taxon>
        <taxon>Fabales</taxon>
        <taxon>Fabaceae</taxon>
        <taxon>Papilionoideae</taxon>
        <taxon>50 kb inversion clade</taxon>
        <taxon>NPAAA clade</taxon>
        <taxon>Hologalegina</taxon>
        <taxon>IRL clade</taxon>
        <taxon>Trifolieae</taxon>
        <taxon>Trifolium</taxon>
    </lineage>
</organism>
<evidence type="ECO:0000256" key="7">
    <source>
        <dbReference type="ARBA" id="ARBA00022737"/>
    </source>
</evidence>
<dbReference type="GO" id="GO:0005886">
    <property type="term" value="C:plasma membrane"/>
    <property type="evidence" value="ECO:0007669"/>
    <property type="project" value="UniProtKB-SubCell"/>
</dbReference>
<reference evidence="21 22" key="2">
    <citation type="journal article" date="2017" name="Front. Plant Sci.">
        <title>Gene Classification and Mining of Molecular Markers Useful in Red Clover (Trifolium pratense) Breeding.</title>
        <authorList>
            <person name="Istvanek J."/>
            <person name="Dluhosova J."/>
            <person name="Dluhos P."/>
            <person name="Patkova L."/>
            <person name="Nedelnik J."/>
            <person name="Repkova J."/>
        </authorList>
    </citation>
    <scope>NUCLEOTIDE SEQUENCE [LARGE SCALE GENOMIC DNA]</scope>
    <source>
        <strain evidence="22">cv. Tatra</strain>
        <tissue evidence="21">Young leaves</tissue>
    </source>
</reference>
<evidence type="ECO:0000256" key="15">
    <source>
        <dbReference type="ARBA" id="ARBA00044947"/>
    </source>
</evidence>
<dbReference type="GO" id="GO:0042742">
    <property type="term" value="P:defense response to bacterium"/>
    <property type="evidence" value="ECO:0007669"/>
    <property type="project" value="UniProtKB-ARBA"/>
</dbReference>
<dbReference type="CDD" id="cd18310">
    <property type="entry name" value="BTB_POZ_NPR_plant"/>
    <property type="match status" value="1"/>
</dbReference>
<reference evidence="21 22" key="1">
    <citation type="journal article" date="2014" name="Am. J. Bot.">
        <title>Genome assembly and annotation for red clover (Trifolium pratense; Fabaceae).</title>
        <authorList>
            <person name="Istvanek J."/>
            <person name="Jaros M."/>
            <person name="Krenek A."/>
            <person name="Repkova J."/>
        </authorList>
    </citation>
    <scope>NUCLEOTIDE SEQUENCE [LARGE SCALE GENOMIC DNA]</scope>
    <source>
        <strain evidence="22">cv. Tatra</strain>
        <tissue evidence="21">Young leaves</tissue>
    </source>
</reference>
<dbReference type="GO" id="GO:0005737">
    <property type="term" value="C:cytoplasm"/>
    <property type="evidence" value="ECO:0007669"/>
    <property type="project" value="UniProtKB-SubCell"/>
</dbReference>
<comment type="subcellular location">
    <subcellularLocation>
        <location evidence="1">Cell membrane</location>
        <topology evidence="1">Peripheral membrane protein</topology>
        <orientation evidence="1">Cytoplasmic side</orientation>
    </subcellularLocation>
    <subcellularLocation>
        <location evidence="2">Cytoplasm</location>
    </subcellularLocation>
    <subcellularLocation>
        <location evidence="14">Nucleus</location>
        <location evidence="14">Nuclear body</location>
    </subcellularLocation>
</comment>
<evidence type="ECO:0000256" key="5">
    <source>
        <dbReference type="ARBA" id="ARBA00022490"/>
    </source>
</evidence>
<feature type="repeat" description="ANK" evidence="16">
    <location>
        <begin position="331"/>
        <end position="356"/>
    </location>
</feature>
<dbReference type="SMART" id="SM00225">
    <property type="entry name" value="BTB"/>
    <property type="match status" value="1"/>
</dbReference>
<keyword evidence="6" id="KW-0479">Metal-binding</keyword>
<dbReference type="Gene3D" id="3.30.710.10">
    <property type="entry name" value="Potassium Channel Kv1.1, Chain A"/>
    <property type="match status" value="1"/>
</dbReference>